<evidence type="ECO:0000256" key="3">
    <source>
        <dbReference type="ARBA" id="ARBA00008480"/>
    </source>
</evidence>
<dbReference type="UniPathway" id="UPA00056">
    <property type="reaction ID" value="UER00095"/>
</dbReference>
<dbReference type="GO" id="GO:0016114">
    <property type="term" value="P:terpenoid biosynthetic process"/>
    <property type="evidence" value="ECO:0007669"/>
    <property type="project" value="InterPro"/>
</dbReference>
<reference evidence="12" key="1">
    <citation type="submission" date="2017-02" db="EMBL/GenBank/DDBJ databases">
        <authorList>
            <person name="Varghese N."/>
            <person name="Submissions S."/>
        </authorList>
    </citation>
    <scope>NUCLEOTIDE SEQUENCE [LARGE SCALE GENOMIC DNA]</scope>
    <source>
        <strain evidence="12">USBA 833</strain>
    </source>
</reference>
<feature type="binding site" evidence="8">
    <location>
        <begin position="61"/>
        <end position="65"/>
    </location>
    <ligand>
        <name>4-CDP-2-C-methyl-D-erythritol 2-phosphate</name>
        <dbReference type="ChEBI" id="CHEBI:57919"/>
    </ligand>
</feature>
<evidence type="ECO:0000256" key="7">
    <source>
        <dbReference type="ARBA" id="ARBA00023239"/>
    </source>
</evidence>
<dbReference type="CDD" id="cd00554">
    <property type="entry name" value="MECDP_synthase"/>
    <property type="match status" value="1"/>
</dbReference>
<evidence type="ECO:0000256" key="2">
    <source>
        <dbReference type="ARBA" id="ARBA00004709"/>
    </source>
</evidence>
<dbReference type="RefSeq" id="WP_078697258.1">
    <property type="nucleotide sequence ID" value="NZ_FUYH01000020.1"/>
</dbReference>
<evidence type="ECO:0000256" key="5">
    <source>
        <dbReference type="ARBA" id="ARBA00022723"/>
    </source>
</evidence>
<name>A0A1T4Y427_9CLOT</name>
<keyword evidence="7 8" id="KW-0456">Lyase</keyword>
<evidence type="ECO:0000313" key="12">
    <source>
        <dbReference type="Proteomes" id="UP000190105"/>
    </source>
</evidence>
<evidence type="ECO:0000256" key="6">
    <source>
        <dbReference type="ARBA" id="ARBA00023229"/>
    </source>
</evidence>
<feature type="site" description="Transition state stabilizer" evidence="8">
    <location>
        <position position="133"/>
    </location>
</feature>
<feature type="binding site" evidence="8">
    <location>
        <begin position="8"/>
        <end position="10"/>
    </location>
    <ligand>
        <name>4-CDP-2-C-methyl-D-erythritol 2-phosphate</name>
        <dbReference type="ChEBI" id="CHEBI:57919"/>
    </ligand>
</feature>
<feature type="binding site" evidence="8">
    <location>
        <begin position="34"/>
        <end position="35"/>
    </location>
    <ligand>
        <name>4-CDP-2-C-methyl-D-erythritol 2-phosphate</name>
        <dbReference type="ChEBI" id="CHEBI:57919"/>
    </ligand>
</feature>
<dbReference type="SUPFAM" id="SSF69765">
    <property type="entry name" value="IpsF-like"/>
    <property type="match status" value="1"/>
</dbReference>
<feature type="domain" description="2-C-methyl-D-erythritol 2,4-cyclodiphosphate synthase" evidence="10">
    <location>
        <begin position="1"/>
        <end position="154"/>
    </location>
</feature>
<dbReference type="EMBL" id="FUYH01000020">
    <property type="protein sequence ID" value="SKA96061.1"/>
    <property type="molecule type" value="Genomic_DNA"/>
</dbReference>
<dbReference type="NCBIfam" id="TIGR00151">
    <property type="entry name" value="ispF"/>
    <property type="match status" value="1"/>
</dbReference>
<proteinExistence type="inferred from homology"/>
<evidence type="ECO:0000256" key="1">
    <source>
        <dbReference type="ARBA" id="ARBA00000200"/>
    </source>
</evidence>
<dbReference type="PANTHER" id="PTHR43181:SF1">
    <property type="entry name" value="2-C-METHYL-D-ERYTHRITOL 2,4-CYCLODIPHOSPHATE SYNTHASE, CHLOROPLASTIC"/>
    <property type="match status" value="1"/>
</dbReference>
<evidence type="ECO:0000256" key="9">
    <source>
        <dbReference type="RuleBase" id="RU004395"/>
    </source>
</evidence>
<feature type="site" description="Transition state stabilizer" evidence="8">
    <location>
        <position position="34"/>
    </location>
</feature>
<feature type="binding site" evidence="8">
    <location>
        <position position="139"/>
    </location>
    <ligand>
        <name>4-CDP-2-C-methyl-D-erythritol 2-phosphate</name>
        <dbReference type="ChEBI" id="CHEBI:57919"/>
    </ligand>
</feature>
<evidence type="ECO:0000259" key="10">
    <source>
        <dbReference type="Pfam" id="PF02542"/>
    </source>
</evidence>
<dbReference type="Gene3D" id="3.30.1330.50">
    <property type="entry name" value="2-C-methyl-D-erythritol 2,4-cyclodiphosphate synthase"/>
    <property type="match status" value="1"/>
</dbReference>
<dbReference type="Pfam" id="PF02542">
    <property type="entry name" value="YgbB"/>
    <property type="match status" value="1"/>
</dbReference>
<keyword evidence="6 8" id="KW-0414">Isoprene biosynthesis</keyword>
<dbReference type="EC" id="4.6.1.12" evidence="4 8"/>
<dbReference type="InterPro" id="IPR020555">
    <property type="entry name" value="MECDP_synthase_CS"/>
</dbReference>
<dbReference type="InterPro" id="IPR036571">
    <property type="entry name" value="MECDP_synthase_sf"/>
</dbReference>
<comment type="cofactor">
    <cofactor evidence="8">
        <name>a divalent metal cation</name>
        <dbReference type="ChEBI" id="CHEBI:60240"/>
    </cofactor>
    <text evidence="8">Binds 1 divalent metal cation per subunit.</text>
</comment>
<comment type="similarity">
    <text evidence="3 8 9">Belongs to the IspF family.</text>
</comment>
<dbReference type="GO" id="GO:0046872">
    <property type="term" value="F:metal ion binding"/>
    <property type="evidence" value="ECO:0007669"/>
    <property type="project" value="UniProtKB-KW"/>
</dbReference>
<dbReference type="InterPro" id="IPR003526">
    <property type="entry name" value="MECDP_synthase"/>
</dbReference>
<evidence type="ECO:0000256" key="8">
    <source>
        <dbReference type="HAMAP-Rule" id="MF_00107"/>
    </source>
</evidence>
<dbReference type="HAMAP" id="MF_00107">
    <property type="entry name" value="IspF"/>
    <property type="match status" value="1"/>
</dbReference>
<keyword evidence="5 8" id="KW-0479">Metal-binding</keyword>
<comment type="caution">
    <text evidence="8">Lacks conserved residue(s) required for the propagation of feature annotation.</text>
</comment>
<keyword evidence="12" id="KW-1185">Reference proteome</keyword>
<comment type="catalytic activity">
    <reaction evidence="1 8 9">
        <text>4-CDP-2-C-methyl-D-erythritol 2-phosphate = 2-C-methyl-D-erythritol 2,4-cyclic diphosphate + CMP</text>
        <dbReference type="Rhea" id="RHEA:23864"/>
        <dbReference type="ChEBI" id="CHEBI:57919"/>
        <dbReference type="ChEBI" id="CHEBI:58483"/>
        <dbReference type="ChEBI" id="CHEBI:60377"/>
        <dbReference type="EC" id="4.6.1.12"/>
    </reaction>
</comment>
<comment type="function">
    <text evidence="8">Involved in the biosynthesis of isopentenyl diphosphate (IPP) and dimethylallyl diphosphate (DMAPP), two major building blocks of isoprenoid compounds. Catalyzes the conversion of 4-diphosphocytidyl-2-C-methyl-D-erythritol 2-phosphate (CDP-ME2P) to 2-C-methyl-D-erythritol 2,4-cyclodiphosphate (ME-CPP) with a corresponding release of cytidine 5-monophosphate (CMP).</text>
</comment>
<feature type="binding site" evidence="8">
    <location>
        <begin position="56"/>
        <end position="58"/>
    </location>
    <ligand>
        <name>4-CDP-2-C-methyl-D-erythritol 2-phosphate</name>
        <dbReference type="ChEBI" id="CHEBI:57919"/>
    </ligand>
</feature>
<dbReference type="STRING" id="1147123.SAMN05443428_12014"/>
<feature type="binding site" evidence="8">
    <location>
        <begin position="132"/>
        <end position="135"/>
    </location>
    <ligand>
        <name>4-CDP-2-C-methyl-D-erythritol 2-phosphate</name>
        <dbReference type="ChEBI" id="CHEBI:57919"/>
    </ligand>
</feature>
<dbReference type="GO" id="GO:0008685">
    <property type="term" value="F:2-C-methyl-D-erythritol 2,4-cyclodiphosphate synthase activity"/>
    <property type="evidence" value="ECO:0007669"/>
    <property type="project" value="UniProtKB-UniRule"/>
</dbReference>
<dbReference type="PROSITE" id="PS01350">
    <property type="entry name" value="ISPF"/>
    <property type="match status" value="1"/>
</dbReference>
<feature type="binding site" evidence="8">
    <location>
        <position position="8"/>
    </location>
    <ligand>
        <name>a divalent metal cation</name>
        <dbReference type="ChEBI" id="CHEBI:60240"/>
    </ligand>
</feature>
<evidence type="ECO:0000256" key="4">
    <source>
        <dbReference type="ARBA" id="ARBA00012579"/>
    </source>
</evidence>
<dbReference type="AlphaFoldDB" id="A0A1T4Y427"/>
<dbReference type="OrthoDB" id="9804336at2"/>
<dbReference type="PANTHER" id="PTHR43181">
    <property type="entry name" value="2-C-METHYL-D-ERYTHRITOL 2,4-CYCLODIPHOSPHATE SYNTHASE, CHLOROPLASTIC"/>
    <property type="match status" value="1"/>
</dbReference>
<comment type="subunit">
    <text evidence="8">Homotrimer.</text>
</comment>
<feature type="binding site" evidence="8">
    <location>
        <position position="10"/>
    </location>
    <ligand>
        <name>a divalent metal cation</name>
        <dbReference type="ChEBI" id="CHEBI:60240"/>
    </ligand>
</feature>
<evidence type="ECO:0000313" key="11">
    <source>
        <dbReference type="EMBL" id="SKA96061.1"/>
    </source>
</evidence>
<feature type="binding site" evidence="8">
    <location>
        <position position="42"/>
    </location>
    <ligand>
        <name>a divalent metal cation</name>
        <dbReference type="ChEBI" id="CHEBI:60240"/>
    </ligand>
</feature>
<protein>
    <recommendedName>
        <fullName evidence="4 8">2-C-methyl-D-erythritol 2,4-cyclodiphosphate synthase</fullName>
        <shortName evidence="8">MECDP-synthase</shortName>
        <shortName evidence="8">MECPP-synthase</shortName>
        <shortName evidence="8">MECPS</shortName>
        <ecNumber evidence="4 8">4.6.1.12</ecNumber>
    </recommendedName>
</protein>
<dbReference type="Proteomes" id="UP000190105">
    <property type="component" value="Unassembled WGS sequence"/>
</dbReference>
<dbReference type="GO" id="GO:0019288">
    <property type="term" value="P:isopentenyl diphosphate biosynthetic process, methylerythritol 4-phosphate pathway"/>
    <property type="evidence" value="ECO:0007669"/>
    <property type="project" value="UniProtKB-UniRule"/>
</dbReference>
<gene>
    <name evidence="8" type="primary">ispF</name>
    <name evidence="11" type="ORF">SAMN05443428_12014</name>
</gene>
<sequence length="160" mass="17516">MRIGHGYDVHRLVEGREFILGGVKIEYEKGLLGHSDADVLLHAIMDALLGAAALGDIGKHFPDTDPKYKGISSIKLLYHVGILIREKGYEISNIDATVIAQRPKISPYIENMRENISKTLNTNKENINIKATTEEGLGFTGCGDGIAAHAVCIIYKRNEG</sequence>
<comment type="pathway">
    <text evidence="2 8">Isoprenoid biosynthesis; isopentenyl diphosphate biosynthesis via DXP pathway; isopentenyl diphosphate from 1-deoxy-D-xylulose 5-phosphate: step 4/6.</text>
</comment>
<accession>A0A1T4Y427</accession>
<organism evidence="11 12">
    <name type="scientific">Caloramator quimbayensis</name>
    <dbReference type="NCBI Taxonomy" id="1147123"/>
    <lineage>
        <taxon>Bacteria</taxon>
        <taxon>Bacillati</taxon>
        <taxon>Bacillota</taxon>
        <taxon>Clostridia</taxon>
        <taxon>Eubacteriales</taxon>
        <taxon>Clostridiaceae</taxon>
        <taxon>Caloramator</taxon>
    </lineage>
</organism>
<dbReference type="FunFam" id="3.30.1330.50:FF:000001">
    <property type="entry name" value="2-C-methyl-D-erythritol 2,4-cyclodiphosphate synthase"/>
    <property type="match status" value="1"/>
</dbReference>